<feature type="transmembrane region" description="Helical" evidence="9">
    <location>
        <begin position="93"/>
        <end position="111"/>
    </location>
</feature>
<keyword evidence="5 9" id="KW-0169">Cobalamin biosynthesis</keyword>
<evidence type="ECO:0000256" key="3">
    <source>
        <dbReference type="ARBA" id="ARBA00006263"/>
    </source>
</evidence>
<dbReference type="GO" id="GO:0048472">
    <property type="term" value="F:threonine-phosphate decarboxylase activity"/>
    <property type="evidence" value="ECO:0007669"/>
    <property type="project" value="InterPro"/>
</dbReference>
<dbReference type="InterPro" id="IPR004485">
    <property type="entry name" value="Cobalamin_biosynth_CobD/CbiB"/>
</dbReference>
<protein>
    <recommendedName>
        <fullName evidence="9">Cobalamin biosynthesis protein CobD</fullName>
    </recommendedName>
</protein>
<feature type="transmembrane region" description="Helical" evidence="9">
    <location>
        <begin position="241"/>
        <end position="261"/>
    </location>
</feature>
<evidence type="ECO:0000256" key="9">
    <source>
        <dbReference type="HAMAP-Rule" id="MF_00024"/>
    </source>
</evidence>
<dbReference type="AlphaFoldDB" id="G5GG45"/>
<name>G5GG45_9FIRM</name>
<sequence length="348" mass="38086">MLLKAVFSLDNFLITLTAYIIDLIIGDPGFIMHPVAIMGRLISITEDAARRLAGKNRTLIKINGFIITGVNLAAALLTAFLIKKIIYLPGKNVGFVLESILVSQMIAANGLRKESMKVYNALKGSGCAEFSENSISESSISENSISENSIKEARGAVSRIVGRDTENLSSEGVIKAAVETVAENFSDGVTAPVLFSFLCGLSGIYLYKMINTMDSMIGYKDEKYKEIGMCAARLDDVVNFIPARISALLMLISGIILRFNIKNAVKVFLKYRYKHASPNSAQTESMAAGLLGIELAGDAYYFGKLYKKPKIGTALRDVDKDDIKRINRLVFLSGILIFITGGIFWYIL</sequence>
<dbReference type="Proteomes" id="UP000003011">
    <property type="component" value="Unassembled WGS sequence"/>
</dbReference>
<reference evidence="10 11" key="1">
    <citation type="submission" date="2011-08" db="EMBL/GenBank/DDBJ databases">
        <title>The Genome Sequence of Johnsonella ignava ATCC 51276.</title>
        <authorList>
            <consortium name="The Broad Institute Genome Sequencing Platform"/>
            <person name="Earl A."/>
            <person name="Ward D."/>
            <person name="Feldgarden M."/>
            <person name="Gevers D."/>
            <person name="Izard J."/>
            <person name="Blanton J.M."/>
            <person name="Baranova O.V."/>
            <person name="Dewhirst F.E."/>
            <person name="Young S.K."/>
            <person name="Zeng Q."/>
            <person name="Gargeya S."/>
            <person name="Fitzgerald M."/>
            <person name="Haas B."/>
            <person name="Abouelleil A."/>
            <person name="Alvarado L."/>
            <person name="Arachchi H.M."/>
            <person name="Berlin A."/>
            <person name="Brown A."/>
            <person name="Chapman S.B."/>
            <person name="Chen Z."/>
            <person name="Dunbar C."/>
            <person name="Freedman E."/>
            <person name="Gearin G."/>
            <person name="Gellesch M."/>
            <person name="Goldberg J."/>
            <person name="Griggs A."/>
            <person name="Gujja S."/>
            <person name="Heiman D."/>
            <person name="Howarth C."/>
            <person name="Larson L."/>
            <person name="Lui A."/>
            <person name="MacDonald P.J.P."/>
            <person name="Montmayeur A."/>
            <person name="Murphy C."/>
            <person name="Neiman D."/>
            <person name="Pearson M."/>
            <person name="Priest M."/>
            <person name="Roberts A."/>
            <person name="Saif S."/>
            <person name="Shea T."/>
            <person name="Shenoy N."/>
            <person name="Sisk P."/>
            <person name="Stolte C."/>
            <person name="Sykes S."/>
            <person name="Wortman J."/>
            <person name="Nusbaum C."/>
            <person name="Birren B."/>
        </authorList>
    </citation>
    <scope>NUCLEOTIDE SEQUENCE [LARGE SCALE GENOMIC DNA]</scope>
    <source>
        <strain evidence="10 11">ATCC 51276</strain>
    </source>
</reference>
<dbReference type="STRING" id="679200.HMPREF9333_00534"/>
<accession>G5GG45</accession>
<evidence type="ECO:0000256" key="5">
    <source>
        <dbReference type="ARBA" id="ARBA00022573"/>
    </source>
</evidence>
<dbReference type="UniPathway" id="UPA00148"/>
<dbReference type="GO" id="GO:0015420">
    <property type="term" value="F:ABC-type vitamin B12 transporter activity"/>
    <property type="evidence" value="ECO:0007669"/>
    <property type="project" value="UniProtKB-UniRule"/>
</dbReference>
<dbReference type="HAMAP" id="MF_00024">
    <property type="entry name" value="CobD_CbiB"/>
    <property type="match status" value="1"/>
</dbReference>
<comment type="function">
    <text evidence="9">Converts cobyric acid to cobinamide by the addition of aminopropanol on the F carboxylic group.</text>
</comment>
<dbReference type="Pfam" id="PF03186">
    <property type="entry name" value="CobD_Cbib"/>
    <property type="match status" value="1"/>
</dbReference>
<feature type="transmembrane region" description="Helical" evidence="9">
    <location>
        <begin position="12"/>
        <end position="37"/>
    </location>
</feature>
<evidence type="ECO:0000313" key="11">
    <source>
        <dbReference type="Proteomes" id="UP000003011"/>
    </source>
</evidence>
<keyword evidence="4 9" id="KW-1003">Cell membrane</keyword>
<dbReference type="GO" id="GO:0005886">
    <property type="term" value="C:plasma membrane"/>
    <property type="evidence" value="ECO:0007669"/>
    <property type="project" value="UniProtKB-SubCell"/>
</dbReference>
<dbReference type="GO" id="GO:0009236">
    <property type="term" value="P:cobalamin biosynthetic process"/>
    <property type="evidence" value="ECO:0007669"/>
    <property type="project" value="UniProtKB-UniRule"/>
</dbReference>
<keyword evidence="8 9" id="KW-0472">Membrane</keyword>
<dbReference type="HOGENOM" id="CLU_054212_0_0_9"/>
<evidence type="ECO:0000256" key="6">
    <source>
        <dbReference type="ARBA" id="ARBA00022692"/>
    </source>
</evidence>
<dbReference type="PANTHER" id="PTHR34308">
    <property type="entry name" value="COBALAMIN BIOSYNTHESIS PROTEIN CBIB"/>
    <property type="match status" value="1"/>
</dbReference>
<gene>
    <name evidence="9" type="primary">cobD</name>
    <name evidence="10" type="ORF">HMPREF9333_00534</name>
</gene>
<evidence type="ECO:0000256" key="1">
    <source>
        <dbReference type="ARBA" id="ARBA00004651"/>
    </source>
</evidence>
<dbReference type="NCBIfam" id="TIGR00380">
    <property type="entry name" value="cobal_cbiB"/>
    <property type="match status" value="1"/>
</dbReference>
<evidence type="ECO:0000256" key="2">
    <source>
        <dbReference type="ARBA" id="ARBA00004953"/>
    </source>
</evidence>
<feature type="transmembrane region" description="Helical" evidence="9">
    <location>
        <begin position="329"/>
        <end position="347"/>
    </location>
</feature>
<dbReference type="OrthoDB" id="9811967at2"/>
<keyword evidence="7 9" id="KW-1133">Transmembrane helix</keyword>
<evidence type="ECO:0000256" key="4">
    <source>
        <dbReference type="ARBA" id="ARBA00022475"/>
    </source>
</evidence>
<comment type="subcellular location">
    <subcellularLocation>
        <location evidence="1 9">Cell membrane</location>
        <topology evidence="1 9">Multi-pass membrane protein</topology>
    </subcellularLocation>
</comment>
<keyword evidence="11" id="KW-1185">Reference proteome</keyword>
<keyword evidence="6 9" id="KW-0812">Transmembrane</keyword>
<comment type="similarity">
    <text evidence="3 9">Belongs to the CobD/CbiB family.</text>
</comment>
<evidence type="ECO:0000313" key="10">
    <source>
        <dbReference type="EMBL" id="EHI56255.1"/>
    </source>
</evidence>
<dbReference type="EMBL" id="ACZL01000011">
    <property type="protein sequence ID" value="EHI56255.1"/>
    <property type="molecule type" value="Genomic_DNA"/>
</dbReference>
<evidence type="ECO:0000256" key="7">
    <source>
        <dbReference type="ARBA" id="ARBA00022989"/>
    </source>
</evidence>
<proteinExistence type="inferred from homology"/>
<organism evidence="10 11">
    <name type="scientific">Johnsonella ignava ATCC 51276</name>
    <dbReference type="NCBI Taxonomy" id="679200"/>
    <lineage>
        <taxon>Bacteria</taxon>
        <taxon>Bacillati</taxon>
        <taxon>Bacillota</taxon>
        <taxon>Clostridia</taxon>
        <taxon>Lachnospirales</taxon>
        <taxon>Lachnospiraceae</taxon>
        <taxon>Johnsonella</taxon>
    </lineage>
</organism>
<evidence type="ECO:0000256" key="8">
    <source>
        <dbReference type="ARBA" id="ARBA00023136"/>
    </source>
</evidence>
<comment type="caution">
    <text evidence="10">The sequence shown here is derived from an EMBL/GenBank/DDBJ whole genome shotgun (WGS) entry which is preliminary data.</text>
</comment>
<dbReference type="PATRIC" id="fig|679200.3.peg.564"/>
<comment type="pathway">
    <text evidence="2 9">Cofactor biosynthesis; adenosylcobalamin biosynthesis.</text>
</comment>
<feature type="transmembrane region" description="Helical" evidence="9">
    <location>
        <begin position="58"/>
        <end position="81"/>
    </location>
</feature>
<dbReference type="eggNOG" id="COG1270">
    <property type="taxonomic scope" value="Bacteria"/>
</dbReference>
<feature type="transmembrane region" description="Helical" evidence="9">
    <location>
        <begin position="189"/>
        <end position="207"/>
    </location>
</feature>
<dbReference type="PANTHER" id="PTHR34308:SF1">
    <property type="entry name" value="COBALAMIN BIOSYNTHESIS PROTEIN CBIB"/>
    <property type="match status" value="1"/>
</dbReference>